<organism evidence="2 3">
    <name type="scientific">Desulfurobacterium thermolithotrophum (strain DSM 11699 / BSA)</name>
    <dbReference type="NCBI Taxonomy" id="868864"/>
    <lineage>
        <taxon>Bacteria</taxon>
        <taxon>Pseudomonadati</taxon>
        <taxon>Aquificota</taxon>
        <taxon>Aquificia</taxon>
        <taxon>Desulfurobacteriales</taxon>
        <taxon>Desulfurobacteriaceae</taxon>
        <taxon>Desulfurobacterium</taxon>
    </lineage>
</organism>
<evidence type="ECO:0000259" key="1">
    <source>
        <dbReference type="Pfam" id="PF03205"/>
    </source>
</evidence>
<dbReference type="RefSeq" id="WP_013638422.1">
    <property type="nucleotide sequence ID" value="NC_015185.1"/>
</dbReference>
<name>F0S3P6_DESTD</name>
<gene>
    <name evidence="2" type="ordered locus">Dester_0827</name>
</gene>
<dbReference type="InterPro" id="IPR004435">
    <property type="entry name" value="MobB_dom"/>
</dbReference>
<dbReference type="STRING" id="868864.Dester_0827"/>
<dbReference type="Gene3D" id="3.40.50.300">
    <property type="entry name" value="P-loop containing nucleotide triphosphate hydrolases"/>
    <property type="match status" value="1"/>
</dbReference>
<dbReference type="AlphaFoldDB" id="F0S3P6"/>
<dbReference type="Pfam" id="PF03205">
    <property type="entry name" value="MobB"/>
    <property type="match status" value="1"/>
</dbReference>
<dbReference type="InterPro" id="IPR052539">
    <property type="entry name" value="MGD_biosynthesis_adapter"/>
</dbReference>
<dbReference type="GO" id="GO:0006777">
    <property type="term" value="P:Mo-molybdopterin cofactor biosynthetic process"/>
    <property type="evidence" value="ECO:0007669"/>
    <property type="project" value="InterPro"/>
</dbReference>
<evidence type="ECO:0000313" key="2">
    <source>
        <dbReference type="EMBL" id="ADY73468.1"/>
    </source>
</evidence>
<proteinExistence type="predicted"/>
<dbReference type="NCBIfam" id="TIGR00176">
    <property type="entry name" value="mobB"/>
    <property type="match status" value="1"/>
</dbReference>
<reference evidence="2 3" key="1">
    <citation type="journal article" date="2011" name="Stand. Genomic Sci.">
        <title>Complete genome sequence of the thermophilic sulfur-reducer Desulfurobacterium thermolithotrophum type strain (BSA(T)) from a deep-sea hydrothermal vent.</title>
        <authorList>
            <person name="Goker M."/>
            <person name="Daligault H."/>
            <person name="Mwirichia R."/>
            <person name="Lapidus A."/>
            <person name="Lucas S."/>
            <person name="Deshpande S."/>
            <person name="Pagani I."/>
            <person name="Tapia R."/>
            <person name="Cheng J.F."/>
            <person name="Goodwin L."/>
            <person name="Pitluck S."/>
            <person name="Liolios K."/>
            <person name="Ivanova N."/>
            <person name="Mavromatis K."/>
            <person name="Mikhailova N."/>
            <person name="Pati A."/>
            <person name="Chen A."/>
            <person name="Palaniappan K."/>
            <person name="Han C."/>
            <person name="Land M."/>
            <person name="Hauser L."/>
            <person name="Pan C."/>
            <person name="Brambilla E.M."/>
            <person name="Rohde M."/>
            <person name="Spring S."/>
            <person name="Sikorski J."/>
            <person name="Wirth R."/>
            <person name="Detter J.C."/>
            <person name="Woyke T."/>
            <person name="Bristow J."/>
            <person name="Eisen J.A."/>
            <person name="Markowitz V."/>
            <person name="Hugenholtz P."/>
            <person name="Kyrpides N.C."/>
            <person name="Klenk H.P."/>
        </authorList>
    </citation>
    <scope>NUCLEOTIDE SEQUENCE [LARGE SCALE GENOMIC DNA]</scope>
    <source>
        <strain evidence="3">DSM 11699 / BSA</strain>
    </source>
</reference>
<dbReference type="InterPro" id="IPR027417">
    <property type="entry name" value="P-loop_NTPase"/>
</dbReference>
<dbReference type="PANTHER" id="PTHR40072">
    <property type="entry name" value="MOLYBDOPTERIN-GUANINE DINUCLEOTIDE BIOSYNTHESIS ADAPTER PROTEIN-RELATED"/>
    <property type="match status" value="1"/>
</dbReference>
<dbReference type="KEGG" id="dte:Dester_0827"/>
<dbReference type="InParanoid" id="F0S3P6"/>
<evidence type="ECO:0000313" key="3">
    <source>
        <dbReference type="Proteomes" id="UP000007102"/>
    </source>
</evidence>
<dbReference type="OrthoDB" id="9786803at2"/>
<sequence length="227" mass="26176">MVPIISFIGYQNSGKTTIATKVVEILRKKGYKVAVLKSTKHKNVIKDTEGKDSYKYKEARADAVAIVTPEELILFQKIGEIDLKYLSFLPFDDYDIVICEGFKHSDVPKFEVTRKELNQPILVGQVKNIIGVISDYEIKGVKNFSINKPEEVAEFIEETFIAKKEDQFSDEVELFVNGKRVPIKHYVRETLREILFGFVKLLKDIEYPIKKMDIRIVVDRGEKKRTP</sequence>
<dbReference type="HOGENOM" id="CLU_068199_0_2_0"/>
<dbReference type="CDD" id="cd03116">
    <property type="entry name" value="MobB"/>
    <property type="match status" value="1"/>
</dbReference>
<accession>F0S3P6</accession>
<dbReference type="PANTHER" id="PTHR40072:SF1">
    <property type="entry name" value="MOLYBDOPTERIN-GUANINE DINUCLEOTIDE BIOSYNTHESIS ADAPTER PROTEIN"/>
    <property type="match status" value="1"/>
</dbReference>
<dbReference type="SUPFAM" id="SSF52540">
    <property type="entry name" value="P-loop containing nucleoside triphosphate hydrolases"/>
    <property type="match status" value="1"/>
</dbReference>
<dbReference type="eggNOG" id="COG1763">
    <property type="taxonomic scope" value="Bacteria"/>
</dbReference>
<dbReference type="EMBL" id="CP002543">
    <property type="protein sequence ID" value="ADY73468.1"/>
    <property type="molecule type" value="Genomic_DNA"/>
</dbReference>
<dbReference type="FunCoup" id="F0S3P6">
    <property type="interactions" value="16"/>
</dbReference>
<protein>
    <submittedName>
        <fullName evidence="2">Molybdopterin-guanine dinucleotide biosynthesis protein B</fullName>
    </submittedName>
</protein>
<dbReference type="Proteomes" id="UP000007102">
    <property type="component" value="Chromosome"/>
</dbReference>
<dbReference type="GO" id="GO:0005525">
    <property type="term" value="F:GTP binding"/>
    <property type="evidence" value="ECO:0007669"/>
    <property type="project" value="InterPro"/>
</dbReference>
<feature type="domain" description="Molybdopterin-guanine dinucleotide biosynthesis protein B (MobB)" evidence="1">
    <location>
        <begin position="4"/>
        <end position="135"/>
    </location>
</feature>
<reference evidence="3" key="2">
    <citation type="submission" date="2011-02" db="EMBL/GenBank/DDBJ databases">
        <title>The complete genome of Desulfurobacterium thermolithotrophum DSM 11699.</title>
        <authorList>
            <consortium name="US DOE Joint Genome Institute (JGI-PGF)"/>
            <person name="Lucas S."/>
            <person name="Copeland A."/>
            <person name="Lapidus A."/>
            <person name="Bruce D."/>
            <person name="Goodwin L."/>
            <person name="Pitluck S."/>
            <person name="Kyrpides N."/>
            <person name="Mavromatis K."/>
            <person name="Pagani I."/>
            <person name="Ivanova N."/>
            <person name="Mikhailova N."/>
            <person name="Daligault H."/>
            <person name="Detter J.C."/>
            <person name="Tapia R."/>
            <person name="Han C."/>
            <person name="Land M."/>
            <person name="Hauser L."/>
            <person name="Markowitz V."/>
            <person name="Cheng J.-F."/>
            <person name="Hugenholtz P."/>
            <person name="Woyke T."/>
            <person name="Wu D."/>
            <person name="Spring S."/>
            <person name="Brambilla E."/>
            <person name="Klenk H.-P."/>
            <person name="Eisen J.A."/>
        </authorList>
    </citation>
    <scope>NUCLEOTIDE SEQUENCE [LARGE SCALE GENOMIC DNA]</scope>
    <source>
        <strain evidence="3">DSM 11699 / BSA</strain>
    </source>
</reference>
<keyword evidence="3" id="KW-1185">Reference proteome</keyword>